<dbReference type="Pfam" id="PF00328">
    <property type="entry name" value="His_Phos_2"/>
    <property type="match status" value="1"/>
</dbReference>
<evidence type="ECO:0000256" key="4">
    <source>
        <dbReference type="ARBA" id="ARBA00022490"/>
    </source>
</evidence>
<evidence type="ECO:0000313" key="17">
    <source>
        <dbReference type="EMBL" id="KAF0436881.1"/>
    </source>
</evidence>
<dbReference type="GO" id="GO:0005829">
    <property type="term" value="C:cytosol"/>
    <property type="evidence" value="ECO:0007669"/>
    <property type="project" value="TreeGrafter"/>
</dbReference>
<comment type="similarity">
    <text evidence="2 14">Belongs to the histidine acid phosphatase family. VIP1 subfamily.</text>
</comment>
<accession>A0A8H3XC08</accession>
<comment type="caution">
    <text evidence="17">The sequence shown here is derived from an EMBL/GenBank/DDBJ whole genome shotgun (WGS) entry which is preliminary data.</text>
</comment>
<evidence type="ECO:0000259" key="15">
    <source>
        <dbReference type="Pfam" id="PF08443"/>
    </source>
</evidence>
<evidence type="ECO:0000256" key="8">
    <source>
        <dbReference type="ARBA" id="ARBA00022777"/>
    </source>
</evidence>
<dbReference type="Proteomes" id="UP000439903">
    <property type="component" value="Unassembled WGS sequence"/>
</dbReference>
<keyword evidence="4 14" id="KW-0963">Cytoplasm</keyword>
<dbReference type="GO" id="GO:0052723">
    <property type="term" value="F:inositol hexakisphosphate 1-kinase activity"/>
    <property type="evidence" value="ECO:0007669"/>
    <property type="project" value="UniProtKB-ARBA"/>
</dbReference>
<evidence type="ECO:0000256" key="5">
    <source>
        <dbReference type="ARBA" id="ARBA00022553"/>
    </source>
</evidence>
<dbReference type="Gene3D" id="3.30.470.20">
    <property type="entry name" value="ATP-grasp fold, B domain"/>
    <property type="match status" value="1"/>
</dbReference>
<dbReference type="GO" id="GO:0032958">
    <property type="term" value="P:inositol phosphate biosynthetic process"/>
    <property type="evidence" value="ECO:0007669"/>
    <property type="project" value="TreeGrafter"/>
</dbReference>
<evidence type="ECO:0000256" key="13">
    <source>
        <dbReference type="ARBA" id="ARBA00071668"/>
    </source>
</evidence>
<dbReference type="Gene3D" id="3.40.50.11950">
    <property type="match status" value="1"/>
</dbReference>
<dbReference type="SUPFAM" id="SSF56059">
    <property type="entry name" value="Glutathione synthetase ATP-binding domain-like"/>
    <property type="match status" value="1"/>
</dbReference>
<evidence type="ECO:0000256" key="9">
    <source>
        <dbReference type="ARBA" id="ARBA00022840"/>
    </source>
</evidence>
<protein>
    <recommendedName>
        <fullName evidence="13 14">Inositol hexakisphosphate and diphosphoinositol-pentakisphosphate kinase</fullName>
        <ecNumber evidence="3 14">2.7.4.24</ecNumber>
    </recommendedName>
</protein>
<evidence type="ECO:0000259" key="16">
    <source>
        <dbReference type="Pfam" id="PF18086"/>
    </source>
</evidence>
<evidence type="ECO:0000256" key="1">
    <source>
        <dbReference type="ARBA" id="ARBA00004245"/>
    </source>
</evidence>
<dbReference type="OrthoDB" id="18042at2759"/>
<dbReference type="GO" id="GO:0005856">
    <property type="term" value="C:cytoskeleton"/>
    <property type="evidence" value="ECO:0007669"/>
    <property type="project" value="UniProtKB-SubCell"/>
</dbReference>
<evidence type="ECO:0000256" key="12">
    <source>
        <dbReference type="ARBA" id="ARBA00034629"/>
    </source>
</evidence>
<dbReference type="PANTHER" id="PTHR12750">
    <property type="entry name" value="DIPHOSPHOINOSITOL PENTAKISPHOSPHATE KINASE"/>
    <property type="match status" value="1"/>
</dbReference>
<comment type="function">
    <text evidence="14">Bifunctional inositol kinase that acts in concert with the IP6K kinases to synthesize the diphosphate group-containing inositol pyrophosphates diphosphoinositol pentakisphosphate, PP-InsP5, and bis-diphosphoinositol tetrakisphosphate, (PP)2-InsP4. PP-InsP5 and (PP)2-InsP4, also respectively called InsP7 and InsP8, may regulate a variety of cellular processes, including apoptosis, vesicle trafficking, cytoskeletal dynamics, and exocytosis. Phosphorylates inositol hexakisphosphate (InsP6).</text>
</comment>
<dbReference type="FunFam" id="3.30.470.20:FF:000036">
    <property type="entry name" value="Inositol hexakisphosphate and diphosphoinositol-pentakisphosphate kinase"/>
    <property type="match status" value="1"/>
</dbReference>
<comment type="catalytic activity">
    <reaction evidence="11">
        <text>5-diphospho-1D-myo-inositol 1,2,3,4,6-pentakisphosphate + ATP + H(+) = 1,5-bis(diphospho)-1D-myo-inositol 2,3,4,6-tetrakisphosphate + ADP</text>
        <dbReference type="Rhea" id="RHEA:10276"/>
        <dbReference type="ChEBI" id="CHEBI:15378"/>
        <dbReference type="ChEBI" id="CHEBI:30616"/>
        <dbReference type="ChEBI" id="CHEBI:58628"/>
        <dbReference type="ChEBI" id="CHEBI:77983"/>
        <dbReference type="ChEBI" id="CHEBI:456216"/>
        <dbReference type="EC" id="2.7.4.24"/>
    </reaction>
    <physiologicalReaction direction="left-to-right" evidence="11">
        <dbReference type="Rhea" id="RHEA:10277"/>
    </physiologicalReaction>
</comment>
<dbReference type="InterPro" id="IPR000560">
    <property type="entry name" value="His_Pase_clade-2"/>
</dbReference>
<dbReference type="InterPro" id="IPR013651">
    <property type="entry name" value="ATP-grasp_RimK-type"/>
</dbReference>
<keyword evidence="9 14" id="KW-0067">ATP-binding</keyword>
<dbReference type="InterPro" id="IPR040557">
    <property type="entry name" value="VIP1_N"/>
</dbReference>
<dbReference type="Pfam" id="PF08443">
    <property type="entry name" value="RimK"/>
    <property type="match status" value="1"/>
</dbReference>
<evidence type="ECO:0000256" key="10">
    <source>
        <dbReference type="ARBA" id="ARBA00023212"/>
    </source>
</evidence>
<dbReference type="Gene3D" id="3.40.50.1240">
    <property type="entry name" value="Phosphoglycerate mutase-like"/>
    <property type="match status" value="1"/>
</dbReference>
<dbReference type="EC" id="2.7.4.24" evidence="3 14"/>
<keyword evidence="10" id="KW-0206">Cytoskeleton</keyword>
<evidence type="ECO:0000256" key="14">
    <source>
        <dbReference type="RuleBase" id="RU365032"/>
    </source>
</evidence>
<keyword evidence="7 14" id="KW-0547">Nucleotide-binding</keyword>
<evidence type="ECO:0000313" key="18">
    <source>
        <dbReference type="Proteomes" id="UP000439903"/>
    </source>
</evidence>
<name>A0A8H3XC08_GIGMA</name>
<reference evidence="17 18" key="1">
    <citation type="journal article" date="2019" name="Environ. Microbiol.">
        <title>At the nexus of three kingdoms: the genome of the mycorrhizal fungus Gigaspora margarita provides insights into plant, endobacterial and fungal interactions.</title>
        <authorList>
            <person name="Venice F."/>
            <person name="Ghignone S."/>
            <person name="Salvioli di Fossalunga A."/>
            <person name="Amselem J."/>
            <person name="Novero M."/>
            <person name="Xianan X."/>
            <person name="Sedzielewska Toro K."/>
            <person name="Morin E."/>
            <person name="Lipzen A."/>
            <person name="Grigoriev I.V."/>
            <person name="Henrissat B."/>
            <person name="Martin F.M."/>
            <person name="Bonfante P."/>
        </authorList>
    </citation>
    <scope>NUCLEOTIDE SEQUENCE [LARGE SCALE GENOMIC DNA]</scope>
    <source>
        <strain evidence="17 18">BEG34</strain>
    </source>
</reference>
<proteinExistence type="inferred from homology"/>
<keyword evidence="5" id="KW-0597">Phosphoprotein</keyword>
<dbReference type="InterPro" id="IPR037446">
    <property type="entry name" value="His_Pase_VIP1"/>
</dbReference>
<dbReference type="GO" id="GO:0052843">
    <property type="term" value="F:inositol-1-diphosphate-2,3,4,5,6-pentakisphosphate diphosphatase activity"/>
    <property type="evidence" value="ECO:0007669"/>
    <property type="project" value="UniProtKB-ARBA"/>
</dbReference>
<evidence type="ECO:0000256" key="7">
    <source>
        <dbReference type="ARBA" id="ARBA00022741"/>
    </source>
</evidence>
<comment type="subcellular location">
    <subcellularLocation>
        <location evidence="1 14">Cytoplasm</location>
        <location evidence="1 14">Cytoskeleton</location>
    </subcellularLocation>
</comment>
<dbReference type="GO" id="GO:0006020">
    <property type="term" value="P:inositol metabolic process"/>
    <property type="evidence" value="ECO:0007669"/>
    <property type="project" value="TreeGrafter"/>
</dbReference>
<dbReference type="PANTHER" id="PTHR12750:SF9">
    <property type="entry name" value="INOSITOL HEXAKISPHOSPHATE AND DIPHOSPHOINOSITOL-PENTAKISPHOSPHATE KINASE"/>
    <property type="match status" value="1"/>
</dbReference>
<feature type="domain" description="ATP-grasp fold RimK-type" evidence="15">
    <location>
        <begin position="237"/>
        <end position="334"/>
    </location>
</feature>
<evidence type="ECO:0000256" key="11">
    <source>
        <dbReference type="ARBA" id="ARBA00033696"/>
    </source>
</evidence>
<evidence type="ECO:0000256" key="2">
    <source>
        <dbReference type="ARBA" id="ARBA00005609"/>
    </source>
</evidence>
<dbReference type="GO" id="GO:0005524">
    <property type="term" value="F:ATP binding"/>
    <property type="evidence" value="ECO:0007669"/>
    <property type="project" value="UniProtKB-KW"/>
</dbReference>
<keyword evidence="8 14" id="KW-0418">Kinase</keyword>
<dbReference type="FunFam" id="3.40.50.11950:FF:000002">
    <property type="entry name" value="Inositol hexakisphosphate and diphosphoinositol-pentakisphosphate kinase"/>
    <property type="match status" value="1"/>
</dbReference>
<feature type="domain" description="VIP1 N-terminal" evidence="16">
    <location>
        <begin position="28"/>
        <end position="116"/>
    </location>
</feature>
<evidence type="ECO:0000256" key="3">
    <source>
        <dbReference type="ARBA" id="ARBA00012893"/>
    </source>
</evidence>
<dbReference type="SUPFAM" id="SSF53254">
    <property type="entry name" value="Phosphoglycerate mutase-like"/>
    <property type="match status" value="1"/>
</dbReference>
<comment type="catalytic activity">
    <reaction evidence="12">
        <text>1D-myo-inositol hexakisphosphate + ATP = 1-diphospho-1D-myo-inositol 2,3,4,5,6-pentakisphosphate + ADP</text>
        <dbReference type="Rhea" id="RHEA:37459"/>
        <dbReference type="ChEBI" id="CHEBI:30616"/>
        <dbReference type="ChEBI" id="CHEBI:58130"/>
        <dbReference type="ChEBI" id="CHEBI:74946"/>
        <dbReference type="ChEBI" id="CHEBI:456216"/>
        <dbReference type="EC" id="2.7.4.24"/>
    </reaction>
    <physiologicalReaction direction="left-to-right" evidence="12">
        <dbReference type="Rhea" id="RHEA:37460"/>
    </physiologicalReaction>
</comment>
<dbReference type="InterPro" id="IPR029033">
    <property type="entry name" value="His_PPase_superfam"/>
</dbReference>
<evidence type="ECO:0000256" key="6">
    <source>
        <dbReference type="ARBA" id="ARBA00022679"/>
    </source>
</evidence>
<sequence length="1084" mass="124870">MASRLPKASFPASSSLPSLATSTRTKYIIGVCAMDSKARSKPMRNILNRLLTFGEFETVIFGDNVILDEDVENWPICDFFISFFSTGFPLNKAIEYVKLRKPFCVNDLPMQKLLWDRRLVLKLLDVLKIPTPKRLIVNRDGGPKIDSDLIAQVSKNAGIQLKEEFCPPDVVETPDIDTISINGQLMRKPFVEKPVNGEDHNINIYYSSEMGGGGRRLFRKVANKASEFDPELSQPRTEGSFIYEEFMDVDNAEDVKVYTIGPTYAHAETRRSPVVDGHVKRNTDGKEVRYVATLTNEERKMAGDISFAFGQTVCGFDLLRVHGQSYVIDVNGWSFVKGNDDYYSNCARILRAMFLSAVRRRKVSIELIPNELRFENSWRLKSFIAVFRHADRTPKQKMKFSFRSKPFLDLLEDSYEEVMIPQGNLKKVSDAAIAATKLQCDDITKLEQLKLILQLKSDLPGTKVQIKPSCNKENGLIEKLQLIVKWGGEFTHAALYQSRDLGENLRKDLLIMNKDVLDDVKIYTSSERRVVATAEIFAGTFLDGKDMTENVIETRKEMLDDSNSAKEQMDDVKKSLKTLLKPNEPLSVDWTWPKDQSEPSIVVEEVIDIMKRLRQLMHENFEHMDYDNIQSRWCCSENPLLFKERWEKLFKDFCDVDRHMFDPSKISELYDSLKHDALHNRQFLETIFVDQNGDKSTAEIKGLYQRAKILFDFVAPQEYGIENKDKLLIGILLSDLLLKSILENLEDSKSNLKPCTRLYFTKESHVHSLLNVVFLSGLPTRIPRKDVPELDYLTQITFELYERHRGISGEKEYSLRVAFSPGAYSPNILDLHLDARHCLIVAPRKNLTDHLPLDEALSYYKTKVYSPPASVIAEPVKQNVRESLSSSPFFDFSLSLILKKLHWNQLATKPIADSVEKCYATNLDYWIYNCPLFLHSRFLICKHLIHHAIEKVKLQNPERIRLLYNNFKRRTVYPFLIWNGSKPKEILTPNLDLQLQSSMAFSADGYDENANPELYQQCEVKVVALEYLSNHLREELSLNNLRHVRNVVNNMDRVFTMINDIKSSQLNLKRGNTWSAKPWTMFLQ</sequence>
<gene>
    <name evidence="17" type="ORF">F8M41_004643</name>
</gene>
<dbReference type="GO" id="GO:0033857">
    <property type="term" value="F:5-diphosphoinositol pentakisphosphate 1-kinase activity"/>
    <property type="evidence" value="ECO:0007669"/>
    <property type="project" value="TreeGrafter"/>
</dbReference>
<dbReference type="Pfam" id="PF18086">
    <property type="entry name" value="PPIP5K2_N"/>
    <property type="match status" value="1"/>
</dbReference>
<organism evidence="17 18">
    <name type="scientific">Gigaspora margarita</name>
    <dbReference type="NCBI Taxonomy" id="4874"/>
    <lineage>
        <taxon>Eukaryota</taxon>
        <taxon>Fungi</taxon>
        <taxon>Fungi incertae sedis</taxon>
        <taxon>Mucoromycota</taxon>
        <taxon>Glomeromycotina</taxon>
        <taxon>Glomeromycetes</taxon>
        <taxon>Diversisporales</taxon>
        <taxon>Gigasporaceae</taxon>
        <taxon>Gigaspora</taxon>
    </lineage>
</organism>
<keyword evidence="6 14" id="KW-0808">Transferase</keyword>
<dbReference type="AlphaFoldDB" id="A0A8H3XC08"/>
<keyword evidence="18" id="KW-1185">Reference proteome</keyword>
<dbReference type="EMBL" id="WTPW01001425">
    <property type="protein sequence ID" value="KAF0436881.1"/>
    <property type="molecule type" value="Genomic_DNA"/>
</dbReference>